<evidence type="ECO:0008006" key="3">
    <source>
        <dbReference type="Google" id="ProtNLM"/>
    </source>
</evidence>
<gene>
    <name evidence="1" type="ordered locus">ABO_0149</name>
</gene>
<dbReference type="STRING" id="393595.ABO_0149"/>
<reference evidence="1 2" key="1">
    <citation type="journal article" date="2006" name="Nat. Biotechnol.">
        <title>Genome sequence of the ubiquitous hydrocarbon-degrading marine bacterium Alcanivorax borkumensis.</title>
        <authorList>
            <person name="Schneiker S."/>
            <person name="Martins dos Santos V.A.P."/>
            <person name="Bartels D."/>
            <person name="Bekel T."/>
            <person name="Brecht M."/>
            <person name="Buhrmester J."/>
            <person name="Chernikova T.N."/>
            <person name="Denaro R."/>
            <person name="Ferrer M."/>
            <person name="Gertler C."/>
            <person name="Goesmann A."/>
            <person name="Golyshina O.V."/>
            <person name="Kaminski F."/>
            <person name="Khachane A.N."/>
            <person name="Lang S."/>
            <person name="Linke B."/>
            <person name="McHardy A.C."/>
            <person name="Meyer F."/>
            <person name="Nechitaylo T."/>
            <person name="Puehler A."/>
            <person name="Regenhardt D."/>
            <person name="Rupp O."/>
            <person name="Sabirova J.S."/>
            <person name="Selbitschka W."/>
            <person name="Yakimov M.M."/>
            <person name="Timmis K.N."/>
            <person name="Vorhoelter F.-J."/>
            <person name="Weidner S."/>
            <person name="Kaiser O."/>
            <person name="Golyshin P.N."/>
        </authorList>
    </citation>
    <scope>NUCLEOTIDE SEQUENCE [LARGE SCALE GENOMIC DNA]</scope>
    <source>
        <strain evidence="2">ATCC 700651 / DSM 11573 / NCIMB 13689 / SK2</strain>
    </source>
</reference>
<dbReference type="GO" id="GO:0015035">
    <property type="term" value="F:protein-disulfide reductase activity"/>
    <property type="evidence" value="ECO:0007669"/>
    <property type="project" value="InterPro"/>
</dbReference>
<sequence length="138" mass="15631">MAEPLGLFPMIPNPNDTYLVYDGECPACRNYVRFIRFRNTIGPLHLIDARQAPQWVAHMQEKGISLDDGMVLLLNGHYLHGADAVHHIALLSSPSGLFNCINAFVFRSRKLSRCLYPVLKICRNTLLFLMGKKPLNTH</sequence>
<evidence type="ECO:0000313" key="2">
    <source>
        <dbReference type="Proteomes" id="UP000008871"/>
    </source>
</evidence>
<dbReference type="eggNOG" id="COG3011">
    <property type="taxonomic scope" value="Bacteria"/>
</dbReference>
<dbReference type="KEGG" id="abo:ABO_0149"/>
<accession>Q0VTC3</accession>
<proteinExistence type="predicted"/>
<dbReference type="Proteomes" id="UP000008871">
    <property type="component" value="Chromosome"/>
</dbReference>
<protein>
    <recommendedName>
        <fullName evidence="3">DUF393 domain-containing protein</fullName>
    </recommendedName>
</protein>
<keyword evidence="2" id="KW-1185">Reference proteome</keyword>
<name>Q0VTC3_ALCBS</name>
<dbReference type="EMBL" id="AM286690">
    <property type="protein sequence ID" value="CAL15597.1"/>
    <property type="molecule type" value="Genomic_DNA"/>
</dbReference>
<dbReference type="Pfam" id="PF04134">
    <property type="entry name" value="DCC1-like"/>
    <property type="match status" value="1"/>
</dbReference>
<organism evidence="1 2">
    <name type="scientific">Alcanivorax borkumensis (strain ATCC 700651 / DSM 11573 / NCIMB 13689 / SK2)</name>
    <dbReference type="NCBI Taxonomy" id="393595"/>
    <lineage>
        <taxon>Bacteria</taxon>
        <taxon>Pseudomonadati</taxon>
        <taxon>Pseudomonadota</taxon>
        <taxon>Gammaproteobacteria</taxon>
        <taxon>Oceanospirillales</taxon>
        <taxon>Alcanivoracaceae</taxon>
        <taxon>Alcanivorax</taxon>
    </lineage>
</organism>
<dbReference type="AlphaFoldDB" id="Q0VTC3"/>
<dbReference type="InterPro" id="IPR007263">
    <property type="entry name" value="DCC1-like"/>
</dbReference>
<dbReference type="HOGENOM" id="CLU_137220_0_0_6"/>
<evidence type="ECO:0000313" key="1">
    <source>
        <dbReference type="EMBL" id="CAL15597.1"/>
    </source>
</evidence>